<dbReference type="EMBL" id="LFTY01000002">
    <property type="protein sequence ID" value="KMW59369.1"/>
    <property type="molecule type" value="Genomic_DNA"/>
</dbReference>
<keyword evidence="1" id="KW-0472">Membrane</keyword>
<feature type="transmembrane region" description="Helical" evidence="1">
    <location>
        <begin position="599"/>
        <end position="623"/>
    </location>
</feature>
<dbReference type="InterPro" id="IPR002823">
    <property type="entry name" value="DUF112_TM"/>
</dbReference>
<dbReference type="PANTHER" id="PTHR35342">
    <property type="entry name" value="TRICARBOXYLIC TRANSPORT PROTEIN"/>
    <property type="match status" value="1"/>
</dbReference>
<sequence length="675" mass="71182">MDVIFTALPALGDAWALILQPVVLGYLILGVIMGLCIGVFPGLGGIAGLSLLLPFMFGMDPILGLALMIGMVAVVPTSDTFASVLMGIPGSSASQATVLDGFPMAKNGQAARALSAAFASSLFGGLVGASFLTVFILVARPVVLEFRTPELLMITIFGLSMVGILAGRVAIKGIVAAGLGMLIGTIGEGASSGDLRMSSYDFPYLTDGLKLVIVGLGIFAIPEIISLLRQDRAIAKEQALGGGWLDGVRDWFANIWLSVRCSIIGVIVGVIPGLGGSVVDWIAYGHAVQTTKDKSKFGSGEVRGVIGPESSNNAKEGGGLVPTLLFGIPGSGSMAIFIGAIALLGSGQIEVGPAMLKNNLDITYSIVWLLALANVVGTVICIAASGGIAKLTTIRFALLAPFLFMIIAFAAFQSGQNLMDLVALFAIGFLGIMMRRFDWSRPAFLIGFVLSNPAETYANQALQIAQSRFRKGFGEGIDYIFSPIVIVLLIITVISVVVGLRQAKSILAEGDVKSGSKRAPLAFLLIVTGYIAYALFDAASIPSFSRDRTFPMFVACVCLLGCAVLIIRMMLKPETDTVFADRERHGDDSEATHGLWPTLAWFAALLVLTALLGFILALGLFLFSFLRIRAGLSNVAAVIYTASGIAFMCAMAWLLNRDFPPGLLQEYADLPWPLT</sequence>
<feature type="transmembrane region" description="Helical" evidence="1">
    <location>
        <begin position="208"/>
        <end position="228"/>
    </location>
</feature>
<dbReference type="AlphaFoldDB" id="A0A0J9ECD5"/>
<evidence type="ECO:0000259" key="2">
    <source>
        <dbReference type="Pfam" id="PF01970"/>
    </source>
</evidence>
<accession>A0A0J9ECD5</accession>
<evidence type="ECO:0000256" key="1">
    <source>
        <dbReference type="SAM" id="Phobius"/>
    </source>
</evidence>
<gene>
    <name evidence="3" type="ORF">AIOL_004351</name>
</gene>
<organism evidence="3 4">
    <name type="scientific">Candidatus Rhodobacter oscarellae</name>
    <dbReference type="NCBI Taxonomy" id="1675527"/>
    <lineage>
        <taxon>Bacteria</taxon>
        <taxon>Pseudomonadati</taxon>
        <taxon>Pseudomonadota</taxon>
        <taxon>Alphaproteobacteria</taxon>
        <taxon>Rhodobacterales</taxon>
        <taxon>Rhodobacter group</taxon>
        <taxon>Rhodobacter</taxon>
    </lineage>
</organism>
<dbReference type="OrthoDB" id="9791872at2"/>
<keyword evidence="1" id="KW-1133">Transmembrane helix</keyword>
<keyword evidence="4" id="KW-1185">Reference proteome</keyword>
<name>A0A0J9ECD5_9RHOB</name>
<proteinExistence type="predicted"/>
<feature type="transmembrane region" description="Helical" evidence="1">
    <location>
        <begin position="110"/>
        <end position="139"/>
    </location>
</feature>
<dbReference type="RefSeq" id="WP_049644858.1">
    <property type="nucleotide sequence ID" value="NZ_LFTY01000002.1"/>
</dbReference>
<dbReference type="Pfam" id="PF01970">
    <property type="entry name" value="TctA"/>
    <property type="match status" value="1"/>
</dbReference>
<feature type="transmembrane region" description="Helical" evidence="1">
    <location>
        <begin position="396"/>
        <end position="412"/>
    </location>
</feature>
<dbReference type="Proteomes" id="UP000037178">
    <property type="component" value="Unassembled WGS sequence"/>
</dbReference>
<evidence type="ECO:0000313" key="4">
    <source>
        <dbReference type="Proteomes" id="UP000037178"/>
    </source>
</evidence>
<feature type="transmembrane region" description="Helical" evidence="1">
    <location>
        <begin position="477"/>
        <end position="500"/>
    </location>
</feature>
<comment type="caution">
    <text evidence="3">The sequence shown here is derived from an EMBL/GenBank/DDBJ whole genome shotgun (WGS) entry which is preliminary data.</text>
</comment>
<keyword evidence="1" id="KW-0812">Transmembrane</keyword>
<protein>
    <submittedName>
        <fullName evidence="3">Tricarboxylate transport membrane protein TctA</fullName>
    </submittedName>
</protein>
<feature type="transmembrane region" description="Helical" evidence="1">
    <location>
        <begin position="550"/>
        <end position="571"/>
    </location>
</feature>
<feature type="transmembrane region" description="Helical" evidence="1">
    <location>
        <begin position="324"/>
        <end position="346"/>
    </location>
</feature>
<feature type="transmembrane region" description="Helical" evidence="1">
    <location>
        <begin position="366"/>
        <end position="389"/>
    </location>
</feature>
<reference evidence="3 4" key="1">
    <citation type="submission" date="2015-06" db="EMBL/GenBank/DDBJ databases">
        <title>Draft genome sequence of an Alphaproteobacteria species associated to the Mediterranean sponge Oscarella lobularis.</title>
        <authorList>
            <person name="Jourda C."/>
            <person name="Santini S."/>
            <person name="Claverie J.-M."/>
        </authorList>
    </citation>
    <scope>NUCLEOTIDE SEQUENCE [LARGE SCALE GENOMIC DNA]</scope>
    <source>
        <strain evidence="3">IGS</strain>
    </source>
</reference>
<feature type="domain" description="DUF112" evidence="2">
    <location>
        <begin position="24"/>
        <end position="445"/>
    </location>
</feature>
<feature type="transmembrane region" description="Helical" evidence="1">
    <location>
        <begin position="520"/>
        <end position="538"/>
    </location>
</feature>
<dbReference type="PATRIC" id="fig|1675527.3.peg.4552"/>
<dbReference type="STRING" id="1675527.AIOL_004351"/>
<evidence type="ECO:0000313" key="3">
    <source>
        <dbReference type="EMBL" id="KMW59369.1"/>
    </source>
</evidence>
<dbReference type="PANTHER" id="PTHR35342:SF1">
    <property type="entry name" value="BLR4373 PROTEIN"/>
    <property type="match status" value="1"/>
</dbReference>
<feature type="transmembrane region" description="Helical" evidence="1">
    <location>
        <begin position="26"/>
        <end position="53"/>
    </location>
</feature>
<feature type="transmembrane region" description="Helical" evidence="1">
    <location>
        <begin position="635"/>
        <end position="655"/>
    </location>
</feature>